<accession>A0AAN8X4Q7</accession>
<evidence type="ECO:0000313" key="2">
    <source>
        <dbReference type="EMBL" id="KAK7074038.1"/>
    </source>
</evidence>
<dbReference type="EMBL" id="JAXCGZ010011853">
    <property type="protein sequence ID" value="KAK7074038.1"/>
    <property type="molecule type" value="Genomic_DNA"/>
</dbReference>
<feature type="compositionally biased region" description="Basic and acidic residues" evidence="1">
    <location>
        <begin position="110"/>
        <end position="121"/>
    </location>
</feature>
<organism evidence="2 3">
    <name type="scientific">Halocaridina rubra</name>
    <name type="common">Hawaiian red shrimp</name>
    <dbReference type="NCBI Taxonomy" id="373956"/>
    <lineage>
        <taxon>Eukaryota</taxon>
        <taxon>Metazoa</taxon>
        <taxon>Ecdysozoa</taxon>
        <taxon>Arthropoda</taxon>
        <taxon>Crustacea</taxon>
        <taxon>Multicrustacea</taxon>
        <taxon>Malacostraca</taxon>
        <taxon>Eumalacostraca</taxon>
        <taxon>Eucarida</taxon>
        <taxon>Decapoda</taxon>
        <taxon>Pleocyemata</taxon>
        <taxon>Caridea</taxon>
        <taxon>Atyoidea</taxon>
        <taxon>Atyidae</taxon>
        <taxon>Halocaridina</taxon>
    </lineage>
</organism>
<keyword evidence="3" id="KW-1185">Reference proteome</keyword>
<sequence>MLGAVDGVVPMVSFALMVMVTDKRGDYNVETAVPPPLEGPVKEKSLVMRKDSKWLYDEENQGKIRIATVLLSAINFSIEVPNIEYTFGKPLETIQEEPEVEVSEEEEEESEKKEKQERESFENNAYESEN</sequence>
<feature type="region of interest" description="Disordered" evidence="1">
    <location>
        <begin position="94"/>
        <end position="130"/>
    </location>
</feature>
<evidence type="ECO:0000256" key="1">
    <source>
        <dbReference type="SAM" id="MobiDB-lite"/>
    </source>
</evidence>
<dbReference type="AlphaFoldDB" id="A0AAN8X4Q7"/>
<feature type="compositionally biased region" description="Acidic residues" evidence="1">
    <location>
        <begin position="94"/>
        <end position="109"/>
    </location>
</feature>
<reference evidence="2 3" key="1">
    <citation type="submission" date="2023-11" db="EMBL/GenBank/DDBJ databases">
        <title>Halocaridina rubra genome assembly.</title>
        <authorList>
            <person name="Smith C."/>
        </authorList>
    </citation>
    <scope>NUCLEOTIDE SEQUENCE [LARGE SCALE GENOMIC DNA]</scope>
    <source>
        <strain evidence="2">EP-1</strain>
        <tissue evidence="2">Whole</tissue>
    </source>
</reference>
<gene>
    <name evidence="2" type="ORF">SK128_025958</name>
</gene>
<protein>
    <submittedName>
        <fullName evidence="2">Uncharacterized protein</fullName>
    </submittedName>
</protein>
<dbReference type="Proteomes" id="UP001381693">
    <property type="component" value="Unassembled WGS sequence"/>
</dbReference>
<name>A0AAN8X4Q7_HALRR</name>
<proteinExistence type="predicted"/>
<comment type="caution">
    <text evidence="2">The sequence shown here is derived from an EMBL/GenBank/DDBJ whole genome shotgun (WGS) entry which is preliminary data.</text>
</comment>
<evidence type="ECO:0000313" key="3">
    <source>
        <dbReference type="Proteomes" id="UP001381693"/>
    </source>
</evidence>